<feature type="transmembrane region" description="Helical" evidence="1">
    <location>
        <begin position="114"/>
        <end position="137"/>
    </location>
</feature>
<dbReference type="Pfam" id="PF12679">
    <property type="entry name" value="ABC2_membrane_2"/>
    <property type="match status" value="1"/>
</dbReference>
<protein>
    <submittedName>
        <fullName evidence="2">ABC transporter permease</fullName>
    </submittedName>
</protein>
<keyword evidence="1" id="KW-0472">Membrane</keyword>
<sequence length="289" mass="31865">MYDAGREISNIIAIASKEFSDNLMSKRFLLIGIFYIGMAILFTGVVTLAFYVFSDEPALRAAFKPDIVLVYMNMLNFVLALLAIIVSCDSISMERKDRTIYQLLSKPVERSSVVIGKYLGCLSIIAVLFVSSALLAYILTSVLTGIYPSADRLPNVFFAIISMVILFSVYIAAGILISTVTRNPLISIIASLLAWIGFVFSSMIGNLIGYTAVMNTISLFDDPFEYYPIYAKIMVWLDPLSHGIVEQLLDSDLVQVASGLPLWANIVILIGYTCALLLVSIAVIKYQDL</sequence>
<feature type="transmembrane region" description="Helical" evidence="1">
    <location>
        <begin position="74"/>
        <end position="93"/>
    </location>
</feature>
<gene>
    <name evidence="2" type="ORF">CUJ83_03140</name>
</gene>
<evidence type="ECO:0000313" key="2">
    <source>
        <dbReference type="EMBL" id="MCD1293990.1"/>
    </source>
</evidence>
<evidence type="ECO:0000256" key="1">
    <source>
        <dbReference type="SAM" id="Phobius"/>
    </source>
</evidence>
<dbReference type="EMBL" id="PGCK01000002">
    <property type="protein sequence ID" value="MCD1293990.1"/>
    <property type="molecule type" value="Genomic_DNA"/>
</dbReference>
<dbReference type="RefSeq" id="WP_230740521.1">
    <property type="nucleotide sequence ID" value="NZ_PGCK01000002.1"/>
</dbReference>
<proteinExistence type="predicted"/>
<dbReference type="PANTHER" id="PTHR43471">
    <property type="entry name" value="ABC TRANSPORTER PERMEASE"/>
    <property type="match status" value="1"/>
</dbReference>
<name>A0AAP2RCB8_9EURY</name>
<keyword evidence="3" id="KW-1185">Reference proteome</keyword>
<reference evidence="2 3" key="1">
    <citation type="submission" date="2017-11" db="EMBL/GenBank/DDBJ databases">
        <title>Isolation and Characterization of Family Methanocellaceae Species from Potential Methane Hydrate Area Offshore Southwestern Taiwan.</title>
        <authorList>
            <person name="Zhang W.-L."/>
            <person name="Chen W.-C."/>
            <person name="Lai M.-C."/>
            <person name="Chen S.-C."/>
        </authorList>
    </citation>
    <scope>NUCLEOTIDE SEQUENCE [LARGE SCALE GENOMIC DNA]</scope>
    <source>
        <strain evidence="2 3">CWC-04</strain>
    </source>
</reference>
<evidence type="ECO:0000313" key="3">
    <source>
        <dbReference type="Proteomes" id="UP001320159"/>
    </source>
</evidence>
<feature type="transmembrane region" description="Helical" evidence="1">
    <location>
        <begin position="157"/>
        <end position="180"/>
    </location>
</feature>
<dbReference type="GO" id="GO:0005886">
    <property type="term" value="C:plasma membrane"/>
    <property type="evidence" value="ECO:0007669"/>
    <property type="project" value="UniProtKB-SubCell"/>
</dbReference>
<keyword evidence="1" id="KW-1133">Transmembrane helix</keyword>
<dbReference type="AlphaFoldDB" id="A0AAP2RCB8"/>
<feature type="transmembrane region" description="Helical" evidence="1">
    <location>
        <begin position="192"/>
        <end position="213"/>
    </location>
</feature>
<keyword evidence="1" id="KW-0812">Transmembrane</keyword>
<accession>A0AAP2RCB8</accession>
<dbReference type="GO" id="GO:0140359">
    <property type="term" value="F:ABC-type transporter activity"/>
    <property type="evidence" value="ECO:0007669"/>
    <property type="project" value="InterPro"/>
</dbReference>
<feature type="transmembrane region" description="Helical" evidence="1">
    <location>
        <begin position="262"/>
        <end position="284"/>
    </location>
</feature>
<feature type="transmembrane region" description="Helical" evidence="1">
    <location>
        <begin position="28"/>
        <end position="54"/>
    </location>
</feature>
<dbReference type="Proteomes" id="UP001320159">
    <property type="component" value="Unassembled WGS sequence"/>
</dbReference>
<comment type="caution">
    <text evidence="2">The sequence shown here is derived from an EMBL/GenBank/DDBJ whole genome shotgun (WGS) entry which is preliminary data.</text>
</comment>
<organism evidence="2 3">
    <name type="scientific">Methanooceanicella nereidis</name>
    <dbReference type="NCBI Taxonomy" id="2052831"/>
    <lineage>
        <taxon>Archaea</taxon>
        <taxon>Methanobacteriati</taxon>
        <taxon>Methanobacteriota</taxon>
        <taxon>Stenosarchaea group</taxon>
        <taxon>Methanomicrobia</taxon>
        <taxon>Methanocellales</taxon>
        <taxon>Methanocellaceae</taxon>
        <taxon>Methanooceanicella</taxon>
    </lineage>
</organism>